<keyword evidence="3" id="KW-1185">Reference proteome</keyword>
<dbReference type="Pfam" id="PF05598">
    <property type="entry name" value="DUF772"/>
    <property type="match status" value="1"/>
</dbReference>
<evidence type="ECO:0000313" key="3">
    <source>
        <dbReference type="Proteomes" id="UP000790580"/>
    </source>
</evidence>
<feature type="non-terminal residue" evidence="2">
    <location>
        <position position="89"/>
    </location>
</feature>
<dbReference type="EMBL" id="JAHQCR010000067">
    <property type="protein sequence ID" value="MBU9723024.1"/>
    <property type="molecule type" value="Genomic_DNA"/>
</dbReference>
<dbReference type="InterPro" id="IPR008490">
    <property type="entry name" value="Transposase_InsH_N"/>
</dbReference>
<accession>A0ABS6JWQ7</accession>
<evidence type="ECO:0000259" key="1">
    <source>
        <dbReference type="Pfam" id="PF05598"/>
    </source>
</evidence>
<reference evidence="2 3" key="1">
    <citation type="submission" date="2021-06" db="EMBL/GenBank/DDBJ databases">
        <title>Bacillus sp. RD4P76, an endophyte from a halophyte.</title>
        <authorList>
            <person name="Sun J.-Q."/>
        </authorList>
    </citation>
    <scope>NUCLEOTIDE SEQUENCE [LARGE SCALE GENOMIC DNA]</scope>
    <source>
        <strain evidence="2 3">JCM 17098</strain>
    </source>
</reference>
<dbReference type="Proteomes" id="UP000790580">
    <property type="component" value="Unassembled WGS sequence"/>
</dbReference>
<sequence>MAHIQYKTFGQLSFADYEVFSSVPSHPFWSRVEQVIDFSFADELCASLYSSKGQRPYAPSLKLKIHFAQRYHNYSDREMEVAILYHLHI</sequence>
<organism evidence="2 3">
    <name type="scientific">Evansella alkalicola</name>
    <dbReference type="NCBI Taxonomy" id="745819"/>
    <lineage>
        <taxon>Bacteria</taxon>
        <taxon>Bacillati</taxon>
        <taxon>Bacillota</taxon>
        <taxon>Bacilli</taxon>
        <taxon>Bacillales</taxon>
        <taxon>Bacillaceae</taxon>
        <taxon>Evansella</taxon>
    </lineage>
</organism>
<proteinExistence type="predicted"/>
<comment type="caution">
    <text evidence="2">The sequence shown here is derived from an EMBL/GenBank/DDBJ whole genome shotgun (WGS) entry which is preliminary data.</text>
</comment>
<gene>
    <name evidence="2" type="ORF">KS407_16515</name>
</gene>
<name>A0ABS6JWQ7_9BACI</name>
<feature type="domain" description="Transposase InsH N-terminal" evidence="1">
    <location>
        <begin position="22"/>
        <end position="87"/>
    </location>
</feature>
<protein>
    <submittedName>
        <fullName evidence="2">Transposase</fullName>
    </submittedName>
</protein>
<evidence type="ECO:0000313" key="2">
    <source>
        <dbReference type="EMBL" id="MBU9723024.1"/>
    </source>
</evidence>